<comment type="caution">
    <text evidence="2">The sequence shown here is derived from an EMBL/GenBank/DDBJ whole genome shotgun (WGS) entry which is preliminary data.</text>
</comment>
<feature type="compositionally biased region" description="Pro residues" evidence="1">
    <location>
        <begin position="59"/>
        <end position="75"/>
    </location>
</feature>
<dbReference type="AlphaFoldDB" id="A0A8K0V7Y5"/>
<sequence>MKSAKKPPPERAGAEGEDFVAPPDEAVAGVDFAGPPSGPDGGADVTELCCFGVAGSEVPPGPEAPGPETPRPEPPAAELSLPAMPGAAAAGVDPEFDVDAAGAEDVAPEETEAMAAPAAATGAAPVLAASGLVPSDVELAEGASPGLTGALVFPALASGCFNSTAFALLSGAAGALLSVAAAGGV</sequence>
<accession>A0A8K0V7Y5</accession>
<evidence type="ECO:0000313" key="3">
    <source>
        <dbReference type="Proteomes" id="UP000648908"/>
    </source>
</evidence>
<gene>
    <name evidence="2" type="ORF">JL811_06130</name>
</gene>
<organism evidence="2 3">
    <name type="scientific">Szabonella alba</name>
    <dbReference type="NCBI Taxonomy" id="2804194"/>
    <lineage>
        <taxon>Bacteria</taxon>
        <taxon>Pseudomonadati</taxon>
        <taxon>Pseudomonadota</taxon>
        <taxon>Alphaproteobacteria</taxon>
        <taxon>Rhodobacterales</taxon>
        <taxon>Paracoccaceae</taxon>
        <taxon>Szabonella</taxon>
    </lineage>
</organism>
<proteinExistence type="predicted"/>
<feature type="compositionally biased region" description="Low complexity" evidence="1">
    <location>
        <begin position="76"/>
        <end position="85"/>
    </location>
</feature>
<feature type="region of interest" description="Disordered" evidence="1">
    <location>
        <begin position="1"/>
        <end position="115"/>
    </location>
</feature>
<dbReference type="EMBL" id="JAESVN010000002">
    <property type="protein sequence ID" value="MBL4916796.1"/>
    <property type="molecule type" value="Genomic_DNA"/>
</dbReference>
<evidence type="ECO:0000256" key="1">
    <source>
        <dbReference type="SAM" id="MobiDB-lite"/>
    </source>
</evidence>
<keyword evidence="3" id="KW-1185">Reference proteome</keyword>
<dbReference type="RefSeq" id="WP_202687608.1">
    <property type="nucleotide sequence ID" value="NZ_JAESVN010000002.1"/>
</dbReference>
<reference evidence="2" key="1">
    <citation type="submission" date="2021-01" db="EMBL/GenBank/DDBJ databases">
        <title>Tabrizicola alba sp. nov. a motile alkaliphilic bacterium isolated from a soda lake.</title>
        <authorList>
            <person name="Szuroczki S."/>
            <person name="Abbaszade G."/>
            <person name="Schumann P."/>
            <person name="Toth E."/>
        </authorList>
    </citation>
    <scope>NUCLEOTIDE SEQUENCE</scope>
    <source>
        <strain evidence="2">DMG-N-6</strain>
    </source>
</reference>
<protein>
    <submittedName>
        <fullName evidence="2">Uncharacterized protein</fullName>
    </submittedName>
</protein>
<dbReference type="Proteomes" id="UP000648908">
    <property type="component" value="Unassembled WGS sequence"/>
</dbReference>
<evidence type="ECO:0000313" key="2">
    <source>
        <dbReference type="EMBL" id="MBL4916796.1"/>
    </source>
</evidence>
<name>A0A8K0V7Y5_9RHOB</name>